<keyword evidence="2" id="KW-1185">Reference proteome</keyword>
<sequence length="90" mass="10089">MRNVDLHRDLDLPTIARYMKLLSKTYFENAVRPWGRTALGVGPLVVEASTYTPVPDVEPKRLGFELSPPKVEPKSYPLGCKLIVSGNKHL</sequence>
<accession>A0A8S4QHM8</accession>
<dbReference type="OrthoDB" id="10050074at2759"/>
<evidence type="ECO:0000313" key="2">
    <source>
        <dbReference type="Proteomes" id="UP000838756"/>
    </source>
</evidence>
<organism evidence="1 2">
    <name type="scientific">Pararge aegeria aegeria</name>
    <dbReference type="NCBI Taxonomy" id="348720"/>
    <lineage>
        <taxon>Eukaryota</taxon>
        <taxon>Metazoa</taxon>
        <taxon>Ecdysozoa</taxon>
        <taxon>Arthropoda</taxon>
        <taxon>Hexapoda</taxon>
        <taxon>Insecta</taxon>
        <taxon>Pterygota</taxon>
        <taxon>Neoptera</taxon>
        <taxon>Endopterygota</taxon>
        <taxon>Lepidoptera</taxon>
        <taxon>Glossata</taxon>
        <taxon>Ditrysia</taxon>
        <taxon>Papilionoidea</taxon>
        <taxon>Nymphalidae</taxon>
        <taxon>Satyrinae</taxon>
        <taxon>Satyrini</taxon>
        <taxon>Parargina</taxon>
        <taxon>Pararge</taxon>
    </lineage>
</organism>
<comment type="caution">
    <text evidence="1">The sequence shown here is derived from an EMBL/GenBank/DDBJ whole genome shotgun (WGS) entry which is preliminary data.</text>
</comment>
<dbReference type="Proteomes" id="UP000838756">
    <property type="component" value="Unassembled WGS sequence"/>
</dbReference>
<gene>
    <name evidence="1" type="primary">jg10865</name>
    <name evidence="1" type="ORF">PAEG_LOCUS318</name>
</gene>
<name>A0A8S4QHM8_9NEOP</name>
<reference evidence="1" key="1">
    <citation type="submission" date="2022-03" db="EMBL/GenBank/DDBJ databases">
        <authorList>
            <person name="Lindestad O."/>
        </authorList>
    </citation>
    <scope>NUCLEOTIDE SEQUENCE</scope>
</reference>
<proteinExistence type="predicted"/>
<protein>
    <submittedName>
        <fullName evidence="1">Jg10865 protein</fullName>
    </submittedName>
</protein>
<dbReference type="AlphaFoldDB" id="A0A8S4QHM8"/>
<dbReference type="EMBL" id="CAKXAJ010001036">
    <property type="protein sequence ID" value="CAH2207698.1"/>
    <property type="molecule type" value="Genomic_DNA"/>
</dbReference>
<evidence type="ECO:0000313" key="1">
    <source>
        <dbReference type="EMBL" id="CAH2207698.1"/>
    </source>
</evidence>